<keyword evidence="3" id="KW-1185">Reference proteome</keyword>
<feature type="compositionally biased region" description="Basic and acidic residues" evidence="1">
    <location>
        <begin position="108"/>
        <end position="121"/>
    </location>
</feature>
<dbReference type="Proteomes" id="UP000526734">
    <property type="component" value="Unassembled WGS sequence"/>
</dbReference>
<comment type="caution">
    <text evidence="2">The sequence shown here is derived from an EMBL/GenBank/DDBJ whole genome shotgun (WGS) entry which is preliminary data.</text>
</comment>
<proteinExistence type="predicted"/>
<reference evidence="2 3" key="1">
    <citation type="submission" date="2020-08" db="EMBL/GenBank/DDBJ databases">
        <title>Amycolatopsis sp. nov. DR6-1 isolated from Dendrobium heterocarpum.</title>
        <authorList>
            <person name="Tedsree N."/>
            <person name="Kuncharoen N."/>
            <person name="Likhitwitayawuid K."/>
            <person name="Tanasupawat S."/>
        </authorList>
    </citation>
    <scope>NUCLEOTIDE SEQUENCE [LARGE SCALE GENOMIC DNA]</scope>
    <source>
        <strain evidence="2 3">DR6-1</strain>
    </source>
</reference>
<feature type="region of interest" description="Disordered" evidence="1">
    <location>
        <begin position="94"/>
        <end position="121"/>
    </location>
</feature>
<evidence type="ECO:0000313" key="3">
    <source>
        <dbReference type="Proteomes" id="UP000526734"/>
    </source>
</evidence>
<sequence length="121" mass="13034">MTEPLGHLGTVSRAYQIKAGEFESVAIAAAKAEAAHKVARAKAILRAQADGERVSHATAETTAEADDEVAALYLERLVTAAKADAHKEQLKQLREQNANGRTMVTSAREIDRMHAEGRAEL</sequence>
<evidence type="ECO:0000313" key="2">
    <source>
        <dbReference type="EMBL" id="MBB1153464.1"/>
    </source>
</evidence>
<evidence type="ECO:0000256" key="1">
    <source>
        <dbReference type="SAM" id="MobiDB-lite"/>
    </source>
</evidence>
<name>A0A7W3ZA68_9PSEU</name>
<protein>
    <submittedName>
        <fullName evidence="2">Uncharacterized protein</fullName>
    </submittedName>
</protein>
<dbReference type="RefSeq" id="WP_182890585.1">
    <property type="nucleotide sequence ID" value="NZ_JACGZW010000003.1"/>
</dbReference>
<accession>A0A7W3ZA68</accession>
<gene>
    <name evidence="2" type="ORF">H4281_10020</name>
</gene>
<dbReference type="AlphaFoldDB" id="A0A7W3ZA68"/>
<feature type="compositionally biased region" description="Polar residues" evidence="1">
    <location>
        <begin position="95"/>
        <end position="105"/>
    </location>
</feature>
<dbReference type="EMBL" id="JACGZW010000003">
    <property type="protein sequence ID" value="MBB1153464.1"/>
    <property type="molecule type" value="Genomic_DNA"/>
</dbReference>
<organism evidence="2 3">
    <name type="scientific">Amycolatopsis dendrobii</name>
    <dbReference type="NCBI Taxonomy" id="2760662"/>
    <lineage>
        <taxon>Bacteria</taxon>
        <taxon>Bacillati</taxon>
        <taxon>Actinomycetota</taxon>
        <taxon>Actinomycetes</taxon>
        <taxon>Pseudonocardiales</taxon>
        <taxon>Pseudonocardiaceae</taxon>
        <taxon>Amycolatopsis</taxon>
    </lineage>
</organism>